<dbReference type="AlphaFoldDB" id="A0A135LUW1"/>
<evidence type="ECO:0000313" key="2">
    <source>
        <dbReference type="EMBL" id="KXG52752.1"/>
    </source>
</evidence>
<dbReference type="EMBL" id="LHQR01000020">
    <property type="protein sequence ID" value="KXG52752.1"/>
    <property type="molecule type" value="Genomic_DNA"/>
</dbReference>
<gene>
    <name evidence="2" type="ORF">PGRI_080080</name>
</gene>
<keyword evidence="3" id="KW-1185">Reference proteome</keyword>
<protein>
    <submittedName>
        <fullName evidence="2">Uncharacterized protein</fullName>
    </submittedName>
</protein>
<dbReference type="GeneID" id="63711022"/>
<evidence type="ECO:0000313" key="3">
    <source>
        <dbReference type="Proteomes" id="UP000070168"/>
    </source>
</evidence>
<evidence type="ECO:0000256" key="1">
    <source>
        <dbReference type="SAM" id="MobiDB-lite"/>
    </source>
</evidence>
<reference evidence="2 3" key="1">
    <citation type="journal article" date="2016" name="BMC Genomics">
        <title>Genome sequencing and secondary metabolism of the postharvest pathogen Penicillium griseofulvum.</title>
        <authorList>
            <person name="Banani H."/>
            <person name="Marcet-Houben M."/>
            <person name="Ballester A.R."/>
            <person name="Abbruscato P."/>
            <person name="Gonzalez-Candelas L."/>
            <person name="Gabaldon T."/>
            <person name="Spadaro D."/>
        </authorList>
    </citation>
    <scope>NUCLEOTIDE SEQUENCE [LARGE SCALE GENOMIC DNA]</scope>
    <source>
        <strain evidence="2 3">PG3</strain>
    </source>
</reference>
<feature type="compositionally biased region" description="Polar residues" evidence="1">
    <location>
        <begin position="108"/>
        <end position="124"/>
    </location>
</feature>
<comment type="caution">
    <text evidence="2">The sequence shown here is derived from an EMBL/GenBank/DDBJ whole genome shotgun (WGS) entry which is preliminary data.</text>
</comment>
<accession>A0A135LUW1</accession>
<name>A0A135LUW1_PENPA</name>
<dbReference type="RefSeq" id="XP_040651287.1">
    <property type="nucleotide sequence ID" value="XM_040795722.1"/>
</dbReference>
<proteinExistence type="predicted"/>
<dbReference type="Proteomes" id="UP000070168">
    <property type="component" value="Unassembled WGS sequence"/>
</dbReference>
<feature type="region of interest" description="Disordered" evidence="1">
    <location>
        <begin position="99"/>
        <end position="124"/>
    </location>
</feature>
<dbReference type="OrthoDB" id="76567at2759"/>
<organism evidence="2 3">
    <name type="scientific">Penicillium patulum</name>
    <name type="common">Penicillium griseofulvum</name>
    <dbReference type="NCBI Taxonomy" id="5078"/>
    <lineage>
        <taxon>Eukaryota</taxon>
        <taxon>Fungi</taxon>
        <taxon>Dikarya</taxon>
        <taxon>Ascomycota</taxon>
        <taxon>Pezizomycotina</taxon>
        <taxon>Eurotiomycetes</taxon>
        <taxon>Eurotiomycetidae</taxon>
        <taxon>Eurotiales</taxon>
        <taxon>Aspergillaceae</taxon>
        <taxon>Penicillium</taxon>
    </lineage>
</organism>
<sequence length="124" mass="13909">MVGSRLRKYLWLITKKASRDALPHKGFHFGEIVAPPDKLNTVNDPKRTLNIDAENYDWLYFKETPTVRYVTNNLLLTYSDNLLVLTRPTKIVGFHPAFGSPNPLSGPGTLTQRSGNSASYDSIS</sequence>